<evidence type="ECO:0000256" key="1">
    <source>
        <dbReference type="SAM" id="Phobius"/>
    </source>
</evidence>
<feature type="transmembrane region" description="Helical" evidence="1">
    <location>
        <begin position="87"/>
        <end position="114"/>
    </location>
</feature>
<keyword evidence="1" id="KW-0472">Membrane</keyword>
<sequence>MHRREIRQDPFFHDFFGRIPKETWPTFTEDQLFAIKRAFGARYRGAHMVDLRVSLPIPFRRMYMVLLIGGEKRSRNRRSYDRRSQPLVTAGNIVFGLFFFGMLLLALLGILYTLKSWIGIDLFPGMSLGLWQEFSSQVRETVR</sequence>
<proteinExistence type="predicted"/>
<protein>
    <recommendedName>
        <fullName evidence="4">3-phosphoshikimate 1-carboxyvinyltransferase</fullName>
    </recommendedName>
</protein>
<keyword evidence="3" id="KW-1185">Reference proteome</keyword>
<name>A0ABV7L8F9_9PROT</name>
<reference evidence="3" key="1">
    <citation type="journal article" date="2019" name="Int. J. Syst. Evol. Microbiol.">
        <title>The Global Catalogue of Microorganisms (GCM) 10K type strain sequencing project: providing services to taxonomists for standard genome sequencing and annotation.</title>
        <authorList>
            <consortium name="The Broad Institute Genomics Platform"/>
            <consortium name="The Broad Institute Genome Sequencing Center for Infectious Disease"/>
            <person name="Wu L."/>
            <person name="Ma J."/>
        </authorList>
    </citation>
    <scope>NUCLEOTIDE SEQUENCE [LARGE SCALE GENOMIC DNA]</scope>
    <source>
        <strain evidence="3">KCTC 42964</strain>
    </source>
</reference>
<comment type="caution">
    <text evidence="2">The sequence shown here is derived from an EMBL/GenBank/DDBJ whole genome shotgun (WGS) entry which is preliminary data.</text>
</comment>
<dbReference type="Proteomes" id="UP001595528">
    <property type="component" value="Unassembled WGS sequence"/>
</dbReference>
<evidence type="ECO:0000313" key="3">
    <source>
        <dbReference type="Proteomes" id="UP001595528"/>
    </source>
</evidence>
<gene>
    <name evidence="2" type="ORF">ACFOGJ_26900</name>
</gene>
<evidence type="ECO:0000313" key="2">
    <source>
        <dbReference type="EMBL" id="MFC3230903.1"/>
    </source>
</evidence>
<keyword evidence="1" id="KW-1133">Transmembrane helix</keyword>
<dbReference type="EMBL" id="JBHRTR010000050">
    <property type="protein sequence ID" value="MFC3230903.1"/>
    <property type="molecule type" value="Genomic_DNA"/>
</dbReference>
<accession>A0ABV7L8F9</accession>
<keyword evidence="1" id="KW-0812">Transmembrane</keyword>
<dbReference type="RefSeq" id="WP_379906368.1">
    <property type="nucleotide sequence ID" value="NZ_JBHRTR010000050.1"/>
</dbReference>
<evidence type="ECO:0008006" key="4">
    <source>
        <dbReference type="Google" id="ProtNLM"/>
    </source>
</evidence>
<organism evidence="2 3">
    <name type="scientific">Marinibaculum pumilum</name>
    <dbReference type="NCBI Taxonomy" id="1766165"/>
    <lineage>
        <taxon>Bacteria</taxon>
        <taxon>Pseudomonadati</taxon>
        <taxon>Pseudomonadota</taxon>
        <taxon>Alphaproteobacteria</taxon>
        <taxon>Rhodospirillales</taxon>
        <taxon>Rhodospirillaceae</taxon>
        <taxon>Marinibaculum</taxon>
    </lineage>
</organism>